<feature type="coiled-coil region" evidence="1">
    <location>
        <begin position="212"/>
        <end position="239"/>
    </location>
</feature>
<gene>
    <name evidence="2" type="ORF">GSPATT00028425001</name>
</gene>
<name>A0BFS3_PARTE</name>
<reference evidence="2 3" key="1">
    <citation type="journal article" date="2006" name="Nature">
        <title>Global trends of whole-genome duplications revealed by the ciliate Paramecium tetraurelia.</title>
        <authorList>
            <consortium name="Genoscope"/>
            <person name="Aury J.-M."/>
            <person name="Jaillon O."/>
            <person name="Duret L."/>
            <person name="Noel B."/>
            <person name="Jubin C."/>
            <person name="Porcel B.M."/>
            <person name="Segurens B."/>
            <person name="Daubin V."/>
            <person name="Anthouard V."/>
            <person name="Aiach N."/>
            <person name="Arnaiz O."/>
            <person name="Billaut A."/>
            <person name="Beisson J."/>
            <person name="Blanc I."/>
            <person name="Bouhouche K."/>
            <person name="Camara F."/>
            <person name="Duharcourt S."/>
            <person name="Guigo R."/>
            <person name="Gogendeau D."/>
            <person name="Katinka M."/>
            <person name="Keller A.-M."/>
            <person name="Kissmehl R."/>
            <person name="Klotz C."/>
            <person name="Koll F."/>
            <person name="Le Moue A."/>
            <person name="Lepere C."/>
            <person name="Malinsky S."/>
            <person name="Nowacki M."/>
            <person name="Nowak J.K."/>
            <person name="Plattner H."/>
            <person name="Poulain J."/>
            <person name="Ruiz F."/>
            <person name="Serrano V."/>
            <person name="Zagulski M."/>
            <person name="Dessen P."/>
            <person name="Betermier M."/>
            <person name="Weissenbach J."/>
            <person name="Scarpelli C."/>
            <person name="Schachter V."/>
            <person name="Sperling L."/>
            <person name="Meyer E."/>
            <person name="Cohen J."/>
            <person name="Wincker P."/>
        </authorList>
    </citation>
    <scope>NUCLEOTIDE SEQUENCE [LARGE SCALE GENOMIC DNA]</scope>
    <source>
        <strain evidence="2 3">Stock d4-2</strain>
    </source>
</reference>
<evidence type="ECO:0000313" key="3">
    <source>
        <dbReference type="Proteomes" id="UP000000600"/>
    </source>
</evidence>
<dbReference type="InParanoid" id="A0BFS3"/>
<organism evidence="2 3">
    <name type="scientific">Paramecium tetraurelia</name>
    <dbReference type="NCBI Taxonomy" id="5888"/>
    <lineage>
        <taxon>Eukaryota</taxon>
        <taxon>Sar</taxon>
        <taxon>Alveolata</taxon>
        <taxon>Ciliophora</taxon>
        <taxon>Intramacronucleata</taxon>
        <taxon>Oligohymenophorea</taxon>
        <taxon>Peniculida</taxon>
        <taxon>Parameciidae</taxon>
        <taxon>Paramecium</taxon>
    </lineage>
</organism>
<sequence length="583" mass="69509">MKKTVSNNNVPFLIQIYSFCAIKNYNAEHKISNKYLEQTQPDQNLLNCLEYQLSDQIFNIWYQIPKIENPLNRKMYERLTNKSFAKVLTDQTKEELHIHILTGIHALNIAYYYDISLEFIQNLIYVRRQLEQREKIKNNVIVNLNPFLTQFQLKGYQSYIYYLLHSQICMSMKNIALYIEYHTLLSSISFSEQIYRDLTFCTLIYIICKRSHQEFIRKLQELENDANQAKEFEGSLQMEQQIIDEIIELRTFRDFKQQTMKLILPKKSITFLQTLKFQKVQIDEEFDDSPVQKFLQILIELSKSGDEQPLFLLAAILINVEKVNIEVQMALEAELIEQIPQKRRRIIEDLLAVANEEFENRQDLMLKLIKKGQSVFSKLTEIVLPYNNISMKTFKNFQDDALKDKSSTEQINKNINFQLEQQEKKKFKSLYVGMRFTTYQPLLNEKIGFNDSLLKIGGSSEIYDQVNILRSKLIEILYTKQLQKPVHFNSIREELKRLAQLERELDDEFVENSQSRYGRIQKRQFQEELEEFDEQIEKWIQENSQLSNKFQNIETQINKNVQKQTIAMCLIQKKTNQINNKRW</sequence>
<proteinExistence type="predicted"/>
<dbReference type="EMBL" id="CT867991">
    <property type="protein sequence ID" value="CAK57390.1"/>
    <property type="molecule type" value="Genomic_DNA"/>
</dbReference>
<feature type="coiled-coil region" evidence="1">
    <location>
        <begin position="488"/>
        <end position="556"/>
    </location>
</feature>
<accession>A0BFS3</accession>
<evidence type="ECO:0000256" key="1">
    <source>
        <dbReference type="SAM" id="Coils"/>
    </source>
</evidence>
<protein>
    <submittedName>
        <fullName evidence="2">Uncharacterized protein</fullName>
    </submittedName>
</protein>
<dbReference type="GeneID" id="5010572"/>
<dbReference type="HOGENOM" id="CLU_468117_0_0_1"/>
<keyword evidence="1" id="KW-0175">Coiled coil</keyword>
<dbReference type="RefSeq" id="XP_001424788.1">
    <property type="nucleotide sequence ID" value="XM_001424751.1"/>
</dbReference>
<evidence type="ECO:0000313" key="2">
    <source>
        <dbReference type="EMBL" id="CAK57390.1"/>
    </source>
</evidence>
<dbReference type="Proteomes" id="UP000000600">
    <property type="component" value="Unassembled WGS sequence"/>
</dbReference>
<keyword evidence="3" id="KW-1185">Reference proteome</keyword>
<dbReference type="AlphaFoldDB" id="A0BFS3"/>
<dbReference type="KEGG" id="ptm:GSPATT00028425001"/>